<sequence>MTQTVTPSQAGATLFQSGNQISQLSHLLTQLHVLQRLFGNLPPSLSAQGSPIAQWLTQLVLPQSPAEIVRWLQQGAGKDSLKALVTQLSQPDSPLAKLLASLPDNAQSELKALIRLAAEQRIAGNPVGRDENTPFVLHLPQTNGREIRLSVQSKNTPSKSARKRPGRSWIVTLGLPVGEEDSLQATAIWQDEKLSINFDSAQPTVLQHAESLTPQLTRRLKALEIKCDTISFHHTPVAEDTDPMIAPQCGIRISV</sequence>
<dbReference type="EMBL" id="JMIB01000004">
    <property type="protein sequence ID" value="KDM93079.1"/>
    <property type="molecule type" value="Genomic_DNA"/>
</dbReference>
<evidence type="ECO:0000313" key="1">
    <source>
        <dbReference type="EMBL" id="KDM93079.1"/>
    </source>
</evidence>
<proteinExistence type="predicted"/>
<gene>
    <name evidence="1" type="ORF">EA58_02505</name>
</gene>
<reference evidence="1 2" key="1">
    <citation type="submission" date="2014-04" db="EMBL/GenBank/DDBJ databases">
        <title>Draft genome sequence of Photobacterium halotolerans S2753: a solonamide, ngercheumicin and holomycin producer.</title>
        <authorList>
            <person name="Machado H.R."/>
            <person name="Gram L."/>
        </authorList>
    </citation>
    <scope>NUCLEOTIDE SEQUENCE [LARGE SCALE GENOMIC DNA]</scope>
    <source>
        <strain evidence="1 2">S2753</strain>
    </source>
</reference>
<organism evidence="1 2">
    <name type="scientific">Photobacterium galatheae</name>
    <dbReference type="NCBI Taxonomy" id="1654360"/>
    <lineage>
        <taxon>Bacteria</taxon>
        <taxon>Pseudomonadati</taxon>
        <taxon>Pseudomonadota</taxon>
        <taxon>Gammaproteobacteria</taxon>
        <taxon>Vibrionales</taxon>
        <taxon>Vibrionaceae</taxon>
        <taxon>Photobacterium</taxon>
    </lineage>
</organism>
<protein>
    <submittedName>
        <fullName evidence="1">Uncharacterized protein</fullName>
    </submittedName>
</protein>
<evidence type="ECO:0000313" key="2">
    <source>
        <dbReference type="Proteomes" id="UP000027192"/>
    </source>
</evidence>
<accession>A0A066RRV3</accession>
<keyword evidence="2" id="KW-1185">Reference proteome</keyword>
<name>A0A066RRV3_9GAMM</name>
<comment type="caution">
    <text evidence="1">The sequence shown here is derived from an EMBL/GenBank/DDBJ whole genome shotgun (WGS) entry which is preliminary data.</text>
</comment>
<dbReference type="STRING" id="1654360.EA58_02505"/>
<dbReference type="Proteomes" id="UP000027192">
    <property type="component" value="Unassembled WGS sequence"/>
</dbReference>
<dbReference type="AlphaFoldDB" id="A0A066RRV3"/>